<evidence type="ECO:0000259" key="2">
    <source>
        <dbReference type="Pfam" id="PF07859"/>
    </source>
</evidence>
<evidence type="ECO:0000313" key="4">
    <source>
        <dbReference type="Proteomes" id="UP000509579"/>
    </source>
</evidence>
<evidence type="ECO:0000256" key="1">
    <source>
        <dbReference type="ARBA" id="ARBA00022801"/>
    </source>
</evidence>
<accession>A0A6N1XAN4</accession>
<dbReference type="KEGG" id="aant:HUK68_19245"/>
<dbReference type="Proteomes" id="UP000509579">
    <property type="component" value="Chromosome"/>
</dbReference>
<reference evidence="3 4" key="1">
    <citation type="submission" date="2020-06" db="EMBL/GenBank/DDBJ databases">
        <title>Acidovorax antarctica sp. nov., isolated from Corinth ice sheet soil, Antarctic Fields Peninsula.</title>
        <authorList>
            <person name="Xu Q."/>
            <person name="Peng F."/>
        </authorList>
    </citation>
    <scope>NUCLEOTIDE SEQUENCE [LARGE SCALE GENOMIC DNA]</scope>
    <source>
        <strain evidence="3 4">16-35-5</strain>
    </source>
</reference>
<dbReference type="AlphaFoldDB" id="A0A6N1XAN4"/>
<organism evidence="3 4">
    <name type="scientific">Comamonas antarctica</name>
    <dbReference type="NCBI Taxonomy" id="2743470"/>
    <lineage>
        <taxon>Bacteria</taxon>
        <taxon>Pseudomonadati</taxon>
        <taxon>Pseudomonadota</taxon>
        <taxon>Betaproteobacteria</taxon>
        <taxon>Burkholderiales</taxon>
        <taxon>Comamonadaceae</taxon>
        <taxon>Comamonas</taxon>
    </lineage>
</organism>
<dbReference type="InterPro" id="IPR029058">
    <property type="entry name" value="AB_hydrolase_fold"/>
</dbReference>
<name>A0A6N1XAN4_9BURK</name>
<gene>
    <name evidence="3" type="ORF">HUK68_19245</name>
</gene>
<sequence>MLDSLQALPQALRDAAYDNTAAVPGSAAQLADFEARSAALAARAEGLLDQRYGPAERQLYDYFPGSAGAPTLLFIHGGYWQMRHKNSFRFVAEGALARGLHAALVGYTLAPQASLMQIVLEVRQGIAAVRAQALAQGGSGEILLCGWSAGGHLTALGLQCEGVRAGLGISGIYDLAPLQQTYLNAALQLTPSEVQTLSPLRLPPVGKPFVTAFGTAELPQLQVQSQVFALHRHGHAGGLLPVEGADHFSILNALADPRGGLLNELMDYR</sequence>
<dbReference type="PANTHER" id="PTHR48081">
    <property type="entry name" value="AB HYDROLASE SUPERFAMILY PROTEIN C4A8.06C"/>
    <property type="match status" value="1"/>
</dbReference>
<dbReference type="Pfam" id="PF07859">
    <property type="entry name" value="Abhydrolase_3"/>
    <property type="match status" value="1"/>
</dbReference>
<dbReference type="InterPro" id="IPR013094">
    <property type="entry name" value="AB_hydrolase_3"/>
</dbReference>
<dbReference type="SUPFAM" id="SSF53474">
    <property type="entry name" value="alpha/beta-Hydrolases"/>
    <property type="match status" value="1"/>
</dbReference>
<dbReference type="Gene3D" id="3.40.50.1820">
    <property type="entry name" value="alpha/beta hydrolase"/>
    <property type="match status" value="1"/>
</dbReference>
<dbReference type="PANTHER" id="PTHR48081:SF33">
    <property type="entry name" value="KYNURENINE FORMAMIDASE"/>
    <property type="match status" value="1"/>
</dbReference>
<dbReference type="EMBL" id="CP054840">
    <property type="protein sequence ID" value="QKV54860.1"/>
    <property type="molecule type" value="Genomic_DNA"/>
</dbReference>
<keyword evidence="4" id="KW-1185">Reference proteome</keyword>
<dbReference type="RefSeq" id="WP_175505656.1">
    <property type="nucleotide sequence ID" value="NZ_CP054840.1"/>
</dbReference>
<keyword evidence="1 3" id="KW-0378">Hydrolase</keyword>
<dbReference type="GO" id="GO:0016787">
    <property type="term" value="F:hydrolase activity"/>
    <property type="evidence" value="ECO:0007669"/>
    <property type="project" value="UniProtKB-KW"/>
</dbReference>
<evidence type="ECO:0000313" key="3">
    <source>
        <dbReference type="EMBL" id="QKV54860.1"/>
    </source>
</evidence>
<proteinExistence type="predicted"/>
<feature type="domain" description="Alpha/beta hydrolase fold-3" evidence="2">
    <location>
        <begin position="72"/>
        <end position="179"/>
    </location>
</feature>
<protein>
    <submittedName>
        <fullName evidence="3">Alpha/beta hydrolase</fullName>
    </submittedName>
</protein>
<dbReference type="InterPro" id="IPR050300">
    <property type="entry name" value="GDXG_lipolytic_enzyme"/>
</dbReference>